<name>A0A090IZH5_9BACI</name>
<dbReference type="Proteomes" id="UP000040576">
    <property type="component" value="Unassembled WGS sequence"/>
</dbReference>
<keyword evidence="2" id="KW-1185">Reference proteome</keyword>
<proteinExistence type="predicted"/>
<dbReference type="GeneID" id="92961209"/>
<reference evidence="1 2" key="1">
    <citation type="submission" date="2014-07" db="EMBL/GenBank/DDBJ databases">
        <authorList>
            <person name="Wibberg Daniel"/>
        </authorList>
    </citation>
    <scope>NUCLEOTIDE SEQUENCE [LARGE SCALE GENOMIC DNA]</scope>
</reference>
<organism evidence="1 2">
    <name type="scientific">Caldibacillus thermoamylovorans</name>
    <dbReference type="NCBI Taxonomy" id="35841"/>
    <lineage>
        <taxon>Bacteria</taxon>
        <taxon>Bacillati</taxon>
        <taxon>Bacillota</taxon>
        <taxon>Bacilli</taxon>
        <taxon>Bacillales</taxon>
        <taxon>Bacillaceae</taxon>
        <taxon>Caldibacillus</taxon>
    </lineage>
</organism>
<evidence type="ECO:0000313" key="1">
    <source>
        <dbReference type="EMBL" id="CEE01818.1"/>
    </source>
</evidence>
<dbReference type="Pfam" id="PF10782">
    <property type="entry name" value="zf-C2HCIx2C"/>
    <property type="match status" value="1"/>
</dbReference>
<gene>
    <name evidence="1" type="ORF">BT1A1_1996</name>
</gene>
<evidence type="ECO:0000313" key="2">
    <source>
        <dbReference type="Proteomes" id="UP000040576"/>
    </source>
</evidence>
<dbReference type="InterPro" id="IPR019718">
    <property type="entry name" value="DUF2602"/>
</dbReference>
<dbReference type="RefSeq" id="WP_227092812.1">
    <property type="nucleotide sequence ID" value="NZ_JAJCHI010000074.1"/>
</dbReference>
<dbReference type="EMBL" id="CCRF01000061">
    <property type="protein sequence ID" value="CEE01818.1"/>
    <property type="molecule type" value="Genomic_DNA"/>
</dbReference>
<evidence type="ECO:0008006" key="3">
    <source>
        <dbReference type="Google" id="ProtNLM"/>
    </source>
</evidence>
<sequence>MMKKIMSDEAIDKERKALLEEIDELLKICDGCFVFQFFKKEKGRRFAHSFCINHCTVGMKLKETGRKLS</sequence>
<protein>
    <recommendedName>
        <fullName evidence="3">Zinc-finger domain-containing protein</fullName>
    </recommendedName>
</protein>
<dbReference type="AlphaFoldDB" id="A0A090IZH5"/>
<accession>A0A090IZH5</accession>